<dbReference type="EMBL" id="CM039176">
    <property type="protein sequence ID" value="KAH9713764.1"/>
    <property type="molecule type" value="Genomic_DNA"/>
</dbReference>
<proteinExistence type="predicted"/>
<evidence type="ECO:0000313" key="1">
    <source>
        <dbReference type="EMBL" id="KAH9713764.1"/>
    </source>
</evidence>
<gene>
    <name evidence="1" type="ORF">KPL71_020456</name>
</gene>
<keyword evidence="2" id="KW-1185">Reference proteome</keyword>
<accession>A0ACB8J890</accession>
<evidence type="ECO:0000313" key="2">
    <source>
        <dbReference type="Proteomes" id="UP000829398"/>
    </source>
</evidence>
<organism evidence="1 2">
    <name type="scientific">Citrus sinensis</name>
    <name type="common">Sweet orange</name>
    <name type="synonym">Citrus aurantium var. sinensis</name>
    <dbReference type="NCBI Taxonomy" id="2711"/>
    <lineage>
        <taxon>Eukaryota</taxon>
        <taxon>Viridiplantae</taxon>
        <taxon>Streptophyta</taxon>
        <taxon>Embryophyta</taxon>
        <taxon>Tracheophyta</taxon>
        <taxon>Spermatophyta</taxon>
        <taxon>Magnoliopsida</taxon>
        <taxon>eudicotyledons</taxon>
        <taxon>Gunneridae</taxon>
        <taxon>Pentapetalae</taxon>
        <taxon>rosids</taxon>
        <taxon>malvids</taxon>
        <taxon>Sapindales</taxon>
        <taxon>Rutaceae</taxon>
        <taxon>Aurantioideae</taxon>
        <taxon>Citrus</taxon>
    </lineage>
</organism>
<protein>
    <submittedName>
        <fullName evidence="1">Uncharacterized protein</fullName>
    </submittedName>
</protein>
<dbReference type="Proteomes" id="UP000829398">
    <property type="component" value="Chromosome 7"/>
</dbReference>
<sequence length="944" mass="109090">MCSKALDEFASVRRKIIVEEKAKRDDRKIQELTNKFQDIRAVLDDEEIRQVGVNGVGGRLVELKKMFFDIDDELDELNTAIWNASMRTRKVRSYLSSCRLLFLRRDVALKLKNLSQTLDGSGLKSSDPADTGEIEQERPMISVVDSSQVLVRDEEKNRLLNLLLCESSEKQTTLPIISIVGMDGSGKTTLSRQVFDIDAVKTHFSKRIWVSASYPEIRIARAILESLKDGVSSDLVEIDTVLQQISHYIQGNRFLLVLDDVRSRYFNYWQQLMYSLKSGSEGSRILVTTCEENVINKMGNTRMISLGTLSEEASWSLFCLVAFYWRRSDEEFQKLELIGRQVIRKCKNLPLTVKVIGSHLRFKRNIGEWLNVLNSKIWELKPAEKEHFLPLLLSYYDLPSALRKCFLYCAIFPKNYEIEKDRLIKLWMAQGYLKVEGRDDTELIGEEFFESLASHSLLHDFQKNEFDGRIIRCKMHNIVHDFAQFLTKNECFNLEVNGFEMCQLESYENIQHLMIKFETERKFPTSVYNRKRLRSLVVERGEGFMTGINLSALFDNLTCLRSLDLSNQDNGFYNVIKRVPRGIRKLLHLRYLNLSRNSKIAELPESLCELYNLETMELSWCISLKRLPQRMGQLINLWHLVNDGTSLSYMPKGIERLTCLRTLNEFIVSVGSDDDKACKLECLKSLNHLRGSLKIKKLGNVSKDEINKAELGKKENLLALYLSLEKDRERGSTNKDDEDALEGLQVPPNLERLEIFYHRGNSLSSIFIMSLAKLRSMSLDRCINLEQLPRLGELPSLESLTVRNMRRLEKVGNEFLGIDESRLLRKDEGKVLGTDRSKSLGIEESKPSKPFVAFPRLKSLEFQKMKGWKEWKYSVTTSTWPHDRLMPHLCSLTIGFCPKLETLPDDYLPQLLDLKIISCPKLEERYKEGTAERGNISHVNLYFS</sequence>
<reference evidence="2" key="1">
    <citation type="journal article" date="2023" name="Hortic. Res.">
        <title>A chromosome-level phased genome enabling allele-level studies in sweet orange: a case study on citrus Huanglongbing tolerance.</title>
        <authorList>
            <person name="Wu B."/>
            <person name="Yu Q."/>
            <person name="Deng Z."/>
            <person name="Duan Y."/>
            <person name="Luo F."/>
            <person name="Gmitter F. Jr."/>
        </authorList>
    </citation>
    <scope>NUCLEOTIDE SEQUENCE [LARGE SCALE GENOMIC DNA]</scope>
    <source>
        <strain evidence="2">cv. Valencia</strain>
    </source>
</reference>
<comment type="caution">
    <text evidence="1">The sequence shown here is derived from an EMBL/GenBank/DDBJ whole genome shotgun (WGS) entry which is preliminary data.</text>
</comment>
<name>A0ACB8J890_CITSI</name>